<protein>
    <submittedName>
        <fullName evidence="3">Uncharacterized protein</fullName>
    </submittedName>
</protein>
<evidence type="ECO:0000313" key="4">
    <source>
        <dbReference type="Proteomes" id="UP000026961"/>
    </source>
</evidence>
<dbReference type="STRING" id="40148.A0A0E0B6B7"/>
<dbReference type="Proteomes" id="UP000026961">
    <property type="component" value="Chromosome 9"/>
</dbReference>
<reference evidence="3" key="1">
    <citation type="submission" date="2015-04" db="UniProtKB">
        <authorList>
            <consortium name="EnsemblPlants"/>
        </authorList>
    </citation>
    <scope>IDENTIFICATION</scope>
</reference>
<organism evidence="3">
    <name type="scientific">Oryza glumipatula</name>
    <dbReference type="NCBI Taxonomy" id="40148"/>
    <lineage>
        <taxon>Eukaryota</taxon>
        <taxon>Viridiplantae</taxon>
        <taxon>Streptophyta</taxon>
        <taxon>Embryophyta</taxon>
        <taxon>Tracheophyta</taxon>
        <taxon>Spermatophyta</taxon>
        <taxon>Magnoliopsida</taxon>
        <taxon>Liliopsida</taxon>
        <taxon>Poales</taxon>
        <taxon>Poaceae</taxon>
        <taxon>BOP clade</taxon>
        <taxon>Oryzoideae</taxon>
        <taxon>Oryzeae</taxon>
        <taxon>Oryzinae</taxon>
        <taxon>Oryza</taxon>
    </lineage>
</organism>
<name>A0A0E0B6B7_9ORYZ</name>
<dbReference type="GO" id="GO:0012505">
    <property type="term" value="C:endomembrane system"/>
    <property type="evidence" value="ECO:0007669"/>
    <property type="project" value="UniProtKB-SubCell"/>
</dbReference>
<keyword evidence="4" id="KW-1185">Reference proteome</keyword>
<keyword evidence="2" id="KW-0813">Transport</keyword>
<comment type="subcellular location">
    <subcellularLocation>
        <location evidence="1">Endomembrane system</location>
    </subcellularLocation>
</comment>
<dbReference type="AlphaFoldDB" id="A0A0E0B6B7"/>
<proteinExistence type="predicted"/>
<dbReference type="EnsemblPlants" id="OGLUM09G19610.7">
    <property type="protein sequence ID" value="OGLUM09G19610.7"/>
    <property type="gene ID" value="OGLUM09G19610"/>
</dbReference>
<dbReference type="PANTHER" id="PTHR31651:SF3">
    <property type="entry name" value="PROTEIN PIN-LIKES 7"/>
    <property type="match status" value="1"/>
</dbReference>
<evidence type="ECO:0000256" key="2">
    <source>
        <dbReference type="ARBA" id="ARBA00022448"/>
    </source>
</evidence>
<dbReference type="PANTHER" id="PTHR31651">
    <property type="match status" value="1"/>
</dbReference>
<evidence type="ECO:0000256" key="1">
    <source>
        <dbReference type="ARBA" id="ARBA00004308"/>
    </source>
</evidence>
<evidence type="ECO:0000313" key="3">
    <source>
        <dbReference type="EnsemblPlants" id="OGLUM09G19610.7"/>
    </source>
</evidence>
<reference evidence="3" key="2">
    <citation type="submission" date="2018-05" db="EMBL/GenBank/DDBJ databases">
        <title>OgluRS3 (Oryza glumaepatula Reference Sequence Version 3).</title>
        <authorList>
            <person name="Zhang J."/>
            <person name="Kudrna D."/>
            <person name="Lee S."/>
            <person name="Talag J."/>
            <person name="Welchert J."/>
            <person name="Wing R.A."/>
        </authorList>
    </citation>
    <scope>NUCLEOTIDE SEQUENCE [LARGE SCALE GENOMIC DNA]</scope>
</reference>
<dbReference type="eggNOG" id="KOG2722">
    <property type="taxonomic scope" value="Eukaryota"/>
</dbReference>
<dbReference type="GO" id="GO:0080162">
    <property type="term" value="P:endoplasmic reticulum to cytosol auxin transport"/>
    <property type="evidence" value="ECO:0007669"/>
    <property type="project" value="InterPro"/>
</dbReference>
<accession>A0A0E0B6B7</accession>
<sequence length="411" mass="46265">MTGDEGLQLLETVPNVNLISLFVTKHPEFLLDIIYVTQSDVVRYLKFLEVGLLEGLCLLLRCRLLDPKLLCFFPSLDLKLPLVIKYPGISLENGSYELDPEIVRHLVVIAVLLLETQPDVLRWFLFIIRHPPEFNLHMVYVTQPEIIRYLGLRLVRRPRRLRPKLVCFFASLGLELLFVIKHPGIALENGIHELEPEIVRHHVVIAVLLMEIQPEVLSAHLSATISTARNSIAQDFSKIAVGSCANVKTDQLNQGGTVESASEAKRRRKPTNLMILARSSPLARAVAPRIRINDGIGPKPPPPGEWLKRTVFITIVCIRYVIQPLIGMAVVHAAYGVGLLPHDPLYRYVLMMLFALPPAMNIGTMAQFVDLPVCCHCAYDVVDDIHVHPVLRLRVTIKKNRICGNIQLTDC</sequence>
<dbReference type="Gramene" id="OGLUM09G19610.7">
    <property type="protein sequence ID" value="OGLUM09G19610.7"/>
    <property type="gene ID" value="OGLUM09G19610"/>
</dbReference>
<dbReference type="InterPro" id="IPR045033">
    <property type="entry name" value="PILS1/3/4/5/7"/>
</dbReference>